<dbReference type="AlphaFoldDB" id="A0A8X9A4R1"/>
<sequence>MAIQDELAALKKTDTWYITTLPPGKEPLDCKWVFKVKFHADGAVERYKARLVAKGYTQLEVYVDDILVATSDKKKIESFKDFLAQHFNFKDLGIPKYFLGLEIARSKDGILVSLRKYAMNLLRDAGLIAEKILRYIKGTPGHGLFYSREAKSSLSIFSYADWAACLDT</sequence>
<evidence type="ECO:0000259" key="1">
    <source>
        <dbReference type="Pfam" id="PF07727"/>
    </source>
</evidence>
<evidence type="ECO:0000313" key="3">
    <source>
        <dbReference type="Proteomes" id="UP000298416"/>
    </source>
</evidence>
<gene>
    <name evidence="2" type="ORF">SASPL_111877</name>
</gene>
<dbReference type="SUPFAM" id="SSF56672">
    <property type="entry name" value="DNA/RNA polymerases"/>
    <property type="match status" value="1"/>
</dbReference>
<dbReference type="InterPro" id="IPR013103">
    <property type="entry name" value="RVT_2"/>
</dbReference>
<protein>
    <recommendedName>
        <fullName evidence="1">Reverse transcriptase Ty1/copia-type domain-containing protein</fullName>
    </recommendedName>
</protein>
<name>A0A8X9A4R1_SALSN</name>
<dbReference type="InterPro" id="IPR043502">
    <property type="entry name" value="DNA/RNA_pol_sf"/>
</dbReference>
<accession>A0A8X9A4R1</accession>
<dbReference type="Pfam" id="PF07727">
    <property type="entry name" value="RVT_2"/>
    <property type="match status" value="2"/>
</dbReference>
<organism evidence="2">
    <name type="scientific">Salvia splendens</name>
    <name type="common">Scarlet sage</name>
    <dbReference type="NCBI Taxonomy" id="180675"/>
    <lineage>
        <taxon>Eukaryota</taxon>
        <taxon>Viridiplantae</taxon>
        <taxon>Streptophyta</taxon>
        <taxon>Embryophyta</taxon>
        <taxon>Tracheophyta</taxon>
        <taxon>Spermatophyta</taxon>
        <taxon>Magnoliopsida</taxon>
        <taxon>eudicotyledons</taxon>
        <taxon>Gunneridae</taxon>
        <taxon>Pentapetalae</taxon>
        <taxon>asterids</taxon>
        <taxon>lamiids</taxon>
        <taxon>Lamiales</taxon>
        <taxon>Lamiaceae</taxon>
        <taxon>Nepetoideae</taxon>
        <taxon>Mentheae</taxon>
        <taxon>Salviinae</taxon>
        <taxon>Salvia</taxon>
        <taxon>Salvia subgen. Calosphace</taxon>
        <taxon>core Calosphace</taxon>
    </lineage>
</organism>
<proteinExistence type="predicted"/>
<reference evidence="2" key="1">
    <citation type="submission" date="2018-01" db="EMBL/GenBank/DDBJ databases">
        <authorList>
            <person name="Mao J.F."/>
        </authorList>
    </citation>
    <scope>NUCLEOTIDE SEQUENCE</scope>
    <source>
        <strain evidence="2">Huo1</strain>
        <tissue evidence="2">Leaf</tissue>
    </source>
</reference>
<dbReference type="EMBL" id="PNBA02000004">
    <property type="protein sequence ID" value="KAG6427631.1"/>
    <property type="molecule type" value="Genomic_DNA"/>
</dbReference>
<dbReference type="Proteomes" id="UP000298416">
    <property type="component" value="Unassembled WGS sequence"/>
</dbReference>
<reference evidence="2" key="2">
    <citation type="submission" date="2020-08" db="EMBL/GenBank/DDBJ databases">
        <title>Plant Genome Project.</title>
        <authorList>
            <person name="Zhang R.-G."/>
        </authorList>
    </citation>
    <scope>NUCLEOTIDE SEQUENCE</scope>
    <source>
        <strain evidence="2">Huo1</strain>
        <tissue evidence="2">Leaf</tissue>
    </source>
</reference>
<evidence type="ECO:0000313" key="2">
    <source>
        <dbReference type="EMBL" id="KAG6427631.1"/>
    </source>
</evidence>
<comment type="caution">
    <text evidence="2">The sequence shown here is derived from an EMBL/GenBank/DDBJ whole genome shotgun (WGS) entry which is preliminary data.</text>
</comment>
<keyword evidence="3" id="KW-1185">Reference proteome</keyword>
<feature type="domain" description="Reverse transcriptase Ty1/copia-type" evidence="1">
    <location>
        <begin position="60"/>
        <end position="128"/>
    </location>
</feature>
<feature type="domain" description="Reverse transcriptase Ty1/copia-type" evidence="1">
    <location>
        <begin position="14"/>
        <end position="59"/>
    </location>
</feature>